<dbReference type="Pfam" id="PF08386">
    <property type="entry name" value="Abhydrolase_4"/>
    <property type="match status" value="1"/>
</dbReference>
<keyword evidence="3 6" id="KW-0378">Hydrolase</keyword>
<dbReference type="PANTHER" id="PTHR43248:SF29">
    <property type="entry name" value="TRIPEPTIDYL AMINOPEPTIDASE"/>
    <property type="match status" value="1"/>
</dbReference>
<dbReference type="InterPro" id="IPR029058">
    <property type="entry name" value="AB_hydrolase_fold"/>
</dbReference>
<organism evidence="6 7">
    <name type="scientific">Kibdelosporangium aridum</name>
    <dbReference type="NCBI Taxonomy" id="2030"/>
    <lineage>
        <taxon>Bacteria</taxon>
        <taxon>Bacillati</taxon>
        <taxon>Actinomycetota</taxon>
        <taxon>Actinomycetes</taxon>
        <taxon>Pseudonocardiales</taxon>
        <taxon>Pseudonocardiaceae</taxon>
        <taxon>Kibdelosporangium</taxon>
    </lineage>
</organism>
<dbReference type="InterPro" id="IPR051601">
    <property type="entry name" value="Serine_prot/Carboxylest_S33"/>
</dbReference>
<name>A0A428ZUV8_KIBAR</name>
<evidence type="ECO:0000256" key="3">
    <source>
        <dbReference type="ARBA" id="ARBA00022801"/>
    </source>
</evidence>
<reference evidence="6 7" key="1">
    <citation type="submission" date="2018-05" db="EMBL/GenBank/DDBJ databases">
        <title>Evolution of GPA BGCs.</title>
        <authorList>
            <person name="Waglechner N."/>
            <person name="Wright G.D."/>
        </authorList>
    </citation>
    <scope>NUCLEOTIDE SEQUENCE [LARGE SCALE GENOMIC DNA]</scope>
    <source>
        <strain evidence="6 7">A82846</strain>
    </source>
</reference>
<accession>A0A428ZUV8</accession>
<dbReference type="SUPFAM" id="SSF53474">
    <property type="entry name" value="alpha/beta-Hydrolases"/>
    <property type="match status" value="1"/>
</dbReference>
<evidence type="ECO:0000313" key="7">
    <source>
        <dbReference type="Proteomes" id="UP000287547"/>
    </source>
</evidence>
<dbReference type="EMBL" id="QHKI01000001">
    <property type="protein sequence ID" value="RSM91827.1"/>
    <property type="molecule type" value="Genomic_DNA"/>
</dbReference>
<dbReference type="AlphaFoldDB" id="A0A428ZUV8"/>
<comment type="caution">
    <text evidence="6">The sequence shown here is derived from an EMBL/GenBank/DDBJ whole genome shotgun (WGS) entry which is preliminary data.</text>
</comment>
<proteinExistence type="inferred from homology"/>
<dbReference type="InterPro" id="IPR013595">
    <property type="entry name" value="Pept_S33_TAP-like_C"/>
</dbReference>
<evidence type="ECO:0000256" key="1">
    <source>
        <dbReference type="ARBA" id="ARBA00010088"/>
    </source>
</evidence>
<comment type="similarity">
    <text evidence="1">Belongs to the peptidase S33 family.</text>
</comment>
<evidence type="ECO:0000256" key="2">
    <source>
        <dbReference type="ARBA" id="ARBA00022729"/>
    </source>
</evidence>
<dbReference type="PANTHER" id="PTHR43248">
    <property type="entry name" value="2-SUCCINYL-6-HYDROXY-2,4-CYCLOHEXADIENE-1-CARBOXYLATE SYNTHASE"/>
    <property type="match status" value="1"/>
</dbReference>
<evidence type="ECO:0000256" key="4">
    <source>
        <dbReference type="SAM" id="SignalP"/>
    </source>
</evidence>
<dbReference type="RefSeq" id="WP_063758533.1">
    <property type="nucleotide sequence ID" value="NZ_QHKI01000001.1"/>
</dbReference>
<dbReference type="OrthoDB" id="4447445at2"/>
<dbReference type="Proteomes" id="UP000287547">
    <property type="component" value="Unassembled WGS sequence"/>
</dbReference>
<dbReference type="GO" id="GO:0016787">
    <property type="term" value="F:hydrolase activity"/>
    <property type="evidence" value="ECO:0007669"/>
    <property type="project" value="UniProtKB-KW"/>
</dbReference>
<sequence length="510" mass="55422">MRRSLPVLLVLAAVLAVLAPQATAEPRGLDLTWGKCPPSLIGADDPRLLCASLPVPLDYRNPKGRTIDIQVSKLETAKPDKRRGILLHNGGGPGGPSLHLPAAYVGFYPQEVLDQYDLVSFDPRGVGYSAPVTCGRTAQGIPSDRYFPFPAADGSIARNVEFAQELARDCLKHSGDLMPFITTANTARDMDRIRIALGERKISYNSGSYGSYLGALYATLFADKTDRFVMGANVDPNRVWHEQWALWDHGFELRFADVAAWLAERNATYGLGATPAAVRAKYFELVAKLDANPVTHPQAGPVNGNLFWFIVFALSYHTVQFPQQAQWWVFADGGTPPGATAAAVPEVPADNPRASQLAVLCGDGGFPRDIQHYQREVNLHRKLFPLLNGMGTNIWPCAFIPEPVESRVKVTGKGPANILLVQTLRDHVTPYAGALGMRHALGQRAKMVTVNTGNHGAYDRSTPSCATRAADQFLATGVLPARDVFCEPDAAPPATDKVNPLLLRQLRESS</sequence>
<evidence type="ECO:0000313" key="6">
    <source>
        <dbReference type="EMBL" id="RSM91827.1"/>
    </source>
</evidence>
<evidence type="ECO:0000259" key="5">
    <source>
        <dbReference type="Pfam" id="PF08386"/>
    </source>
</evidence>
<gene>
    <name evidence="6" type="ORF">DMH04_02340</name>
</gene>
<feature type="domain" description="Peptidase S33 tripeptidyl aminopeptidase-like C-terminal" evidence="5">
    <location>
        <begin position="395"/>
        <end position="486"/>
    </location>
</feature>
<feature type="chain" id="PRO_5019278582" evidence="4">
    <location>
        <begin position="25"/>
        <end position="510"/>
    </location>
</feature>
<feature type="signal peptide" evidence="4">
    <location>
        <begin position="1"/>
        <end position="24"/>
    </location>
</feature>
<protein>
    <submittedName>
        <fullName evidence="6">Alpha/beta hydrolase</fullName>
    </submittedName>
</protein>
<dbReference type="Gene3D" id="3.40.50.1820">
    <property type="entry name" value="alpha/beta hydrolase"/>
    <property type="match status" value="1"/>
</dbReference>
<keyword evidence="2 4" id="KW-0732">Signal</keyword>